<dbReference type="SMART" id="SM00242">
    <property type="entry name" value="MYSc"/>
    <property type="match status" value="1"/>
</dbReference>
<feature type="binding site" evidence="9">
    <location>
        <begin position="169"/>
        <end position="176"/>
    </location>
    <ligand>
        <name>ATP</name>
        <dbReference type="ChEBI" id="CHEBI:30616"/>
    </ligand>
</feature>
<feature type="domain" description="Myosin motor" evidence="13">
    <location>
        <begin position="75"/>
        <end position="762"/>
    </location>
</feature>
<feature type="domain" description="Dilute" evidence="12">
    <location>
        <begin position="1154"/>
        <end position="1433"/>
    </location>
</feature>
<dbReference type="GO" id="GO:0031097">
    <property type="term" value="C:medial cortex"/>
    <property type="evidence" value="ECO:0007669"/>
    <property type="project" value="EnsemblFungi"/>
</dbReference>
<dbReference type="GO" id="GO:0016887">
    <property type="term" value="F:ATP hydrolysis activity"/>
    <property type="evidence" value="ECO:0007669"/>
    <property type="project" value="UniProtKB-ARBA"/>
</dbReference>
<evidence type="ECO:0000256" key="10">
    <source>
        <dbReference type="SAM" id="Coils"/>
    </source>
</evidence>
<dbReference type="PROSITE" id="PS51844">
    <property type="entry name" value="SH3_LIKE"/>
    <property type="match status" value="1"/>
</dbReference>
<dbReference type="Proteomes" id="UP000001744">
    <property type="component" value="Unassembled WGS sequence"/>
</dbReference>
<reference evidence="15 17" key="1">
    <citation type="journal article" date="2011" name="Science">
        <title>Comparative functional genomics of the fission yeasts.</title>
        <authorList>
            <person name="Rhind N."/>
            <person name="Chen Z."/>
            <person name="Yassour M."/>
            <person name="Thompson D.A."/>
            <person name="Haas B.J."/>
            <person name="Habib N."/>
            <person name="Wapinski I."/>
            <person name="Roy S."/>
            <person name="Lin M.F."/>
            <person name="Heiman D.I."/>
            <person name="Young S.K."/>
            <person name="Furuya K."/>
            <person name="Guo Y."/>
            <person name="Pidoux A."/>
            <person name="Chen H.M."/>
            <person name="Robbertse B."/>
            <person name="Goldberg J.M."/>
            <person name="Aoki K."/>
            <person name="Bayne E.H."/>
            <person name="Berlin A.M."/>
            <person name="Desjardins C.A."/>
            <person name="Dobbs E."/>
            <person name="Dukaj L."/>
            <person name="Fan L."/>
            <person name="FitzGerald M.G."/>
            <person name="French C."/>
            <person name="Gujja S."/>
            <person name="Hansen K."/>
            <person name="Keifenheim D."/>
            <person name="Levin J.Z."/>
            <person name="Mosher R.A."/>
            <person name="Mueller C.A."/>
            <person name="Pfiffner J."/>
            <person name="Priest M."/>
            <person name="Russ C."/>
            <person name="Smialowska A."/>
            <person name="Swoboda P."/>
            <person name="Sykes S.M."/>
            <person name="Vaughn M."/>
            <person name="Vengrova S."/>
            <person name="Yoder R."/>
            <person name="Zeng Q."/>
            <person name="Allshire R."/>
            <person name="Baulcombe D."/>
            <person name="Birren B.W."/>
            <person name="Brown W."/>
            <person name="Ekwall K."/>
            <person name="Kellis M."/>
            <person name="Leatherwood J."/>
            <person name="Levin H."/>
            <person name="Margalit H."/>
            <person name="Martienssen R."/>
            <person name="Nieduszynski C.A."/>
            <person name="Spatafora J.W."/>
            <person name="Friedman N."/>
            <person name="Dalgaard J.Z."/>
            <person name="Baumann P."/>
            <person name="Niki H."/>
            <person name="Regev A."/>
            <person name="Nusbaum C."/>
        </authorList>
    </citation>
    <scope>NUCLEOTIDE SEQUENCE [LARGE SCALE GENOMIC DNA]</scope>
    <source>
        <strain evidence="17">yFS275 / FY16936</strain>
    </source>
</reference>
<dbReference type="GO" id="GO:0030050">
    <property type="term" value="P:vesicle transport along actin filament"/>
    <property type="evidence" value="ECO:0007669"/>
    <property type="project" value="EnsemblFungi"/>
</dbReference>
<dbReference type="CDD" id="cd23767">
    <property type="entry name" value="IQCD"/>
    <property type="match status" value="1"/>
</dbReference>
<dbReference type="GO" id="GO:0051015">
    <property type="term" value="F:actin filament binding"/>
    <property type="evidence" value="ECO:0000318"/>
    <property type="project" value="GO_Central"/>
</dbReference>
<dbReference type="PROSITE" id="PS51126">
    <property type="entry name" value="DILUTE"/>
    <property type="match status" value="1"/>
</dbReference>
<dbReference type="EMBL" id="KE651167">
    <property type="protein sequence ID" value="EEB07886.2"/>
    <property type="molecule type" value="Genomic_DNA"/>
</dbReference>
<dbReference type="HOGENOM" id="CLU_000192_9_0_1"/>
<dbReference type="Gene3D" id="6.20.240.20">
    <property type="match status" value="1"/>
</dbReference>
<dbReference type="Gene3D" id="1.10.10.820">
    <property type="match status" value="1"/>
</dbReference>
<dbReference type="GO" id="GO:1990819">
    <property type="term" value="C:mating projection actin fusion focus"/>
    <property type="evidence" value="ECO:0007669"/>
    <property type="project" value="EnsemblFungi"/>
</dbReference>
<dbReference type="Pfam" id="PF00063">
    <property type="entry name" value="Myosin_head"/>
    <property type="match status" value="1"/>
</dbReference>
<protein>
    <submittedName>
        <fullName evidence="15">Myosin-52</fullName>
    </submittedName>
</protein>
<dbReference type="GO" id="GO:0061573">
    <property type="term" value="P:actin filament bundle retrograde transport"/>
    <property type="evidence" value="ECO:0007669"/>
    <property type="project" value="EnsemblFungi"/>
</dbReference>
<dbReference type="GO" id="GO:0016020">
    <property type="term" value="C:membrane"/>
    <property type="evidence" value="ECO:0000318"/>
    <property type="project" value="GO_Central"/>
</dbReference>
<dbReference type="PROSITE" id="PS51456">
    <property type="entry name" value="MYOSIN_MOTOR"/>
    <property type="match status" value="1"/>
</dbReference>
<dbReference type="PROSITE" id="PS50096">
    <property type="entry name" value="IQ"/>
    <property type="match status" value="3"/>
</dbReference>
<dbReference type="CDD" id="cd01380">
    <property type="entry name" value="MYSc_Myo5"/>
    <property type="match status" value="1"/>
</dbReference>
<evidence type="ECO:0000313" key="15">
    <source>
        <dbReference type="EMBL" id="EEB07886.2"/>
    </source>
</evidence>
<evidence type="ECO:0000256" key="11">
    <source>
        <dbReference type="SAM" id="MobiDB-lite"/>
    </source>
</evidence>
<dbReference type="PRINTS" id="PR00193">
    <property type="entry name" value="MYOSINHEAVY"/>
</dbReference>
<evidence type="ECO:0000256" key="1">
    <source>
        <dbReference type="ARBA" id="ARBA00008314"/>
    </source>
</evidence>
<dbReference type="GO" id="GO:0006897">
    <property type="term" value="P:endocytosis"/>
    <property type="evidence" value="ECO:0000318"/>
    <property type="project" value="GO_Central"/>
</dbReference>
<dbReference type="Pfam" id="PF00612">
    <property type="entry name" value="IQ"/>
    <property type="match status" value="3"/>
</dbReference>
<dbReference type="GO" id="GO:0097576">
    <property type="term" value="P:vacuole fusion"/>
    <property type="evidence" value="ECO:0007669"/>
    <property type="project" value="EnsemblFungi"/>
</dbReference>
<dbReference type="GO" id="GO:0000146">
    <property type="term" value="F:microfilament motor activity"/>
    <property type="evidence" value="ECO:0000318"/>
    <property type="project" value="GO_Central"/>
</dbReference>
<dbReference type="STRING" id="402676.B6K329"/>
<keyword evidence="8 9" id="KW-0009">Actin-binding</keyword>
<keyword evidence="5 10" id="KW-0175">Coiled coil</keyword>
<feature type="compositionally biased region" description="Basic and acidic residues" evidence="11">
    <location>
        <begin position="1514"/>
        <end position="1524"/>
    </location>
</feature>
<keyword evidence="6 9" id="KW-0518">Myosin</keyword>
<feature type="compositionally biased region" description="Basic and acidic residues" evidence="11">
    <location>
        <begin position="1533"/>
        <end position="1546"/>
    </location>
</feature>
<feature type="domain" description="Myosin N-terminal SH3-like" evidence="14">
    <location>
        <begin position="7"/>
        <end position="62"/>
    </location>
</feature>
<dbReference type="GO" id="GO:0015629">
    <property type="term" value="C:actin cytoskeleton"/>
    <property type="evidence" value="ECO:0000318"/>
    <property type="project" value="GO_Central"/>
</dbReference>
<dbReference type="GO" id="GO:0090726">
    <property type="term" value="C:cortical dynamic polarity patch"/>
    <property type="evidence" value="ECO:0007669"/>
    <property type="project" value="EnsemblFungi"/>
</dbReference>
<dbReference type="SUPFAM" id="SSF50084">
    <property type="entry name" value="Myosin S1 fragment, N-terminal domain"/>
    <property type="match status" value="1"/>
</dbReference>
<dbReference type="GO" id="GO:0001411">
    <property type="term" value="C:hyphal tip"/>
    <property type="evidence" value="ECO:0000269"/>
    <property type="project" value="JaponicusDB"/>
</dbReference>
<feature type="region of interest" description="Disordered" evidence="11">
    <location>
        <begin position="1513"/>
        <end position="1546"/>
    </location>
</feature>
<dbReference type="InterPro" id="IPR036103">
    <property type="entry name" value="MYSc_Myo5"/>
</dbReference>
<dbReference type="GO" id="GO:0035838">
    <property type="term" value="C:growing cell tip"/>
    <property type="evidence" value="ECO:0000269"/>
    <property type="project" value="JaponicusDB"/>
</dbReference>
<dbReference type="OMA" id="DGCFVEP"/>
<dbReference type="GO" id="GO:0070649">
    <property type="term" value="P:formin-nucleated actin cable assembly"/>
    <property type="evidence" value="ECO:0007669"/>
    <property type="project" value="EnsemblFungi"/>
</dbReference>
<dbReference type="VEuPathDB" id="FungiDB:SJAG_03011"/>
<dbReference type="Gene3D" id="1.20.120.720">
    <property type="entry name" value="Myosin VI head, motor domain, U50 subdomain"/>
    <property type="match status" value="1"/>
</dbReference>
<dbReference type="FunFam" id="1.10.10.820:FF:000001">
    <property type="entry name" value="Myosin heavy chain"/>
    <property type="match status" value="1"/>
</dbReference>
<feature type="coiled-coil region" evidence="10">
    <location>
        <begin position="990"/>
        <end position="1027"/>
    </location>
</feature>
<dbReference type="GO" id="GO:0005737">
    <property type="term" value="C:cytoplasm"/>
    <property type="evidence" value="ECO:0000318"/>
    <property type="project" value="GO_Central"/>
</dbReference>
<dbReference type="GO" id="GO:1990896">
    <property type="term" value="P:protein localization to cell cortex of cell tip"/>
    <property type="evidence" value="ECO:0007669"/>
    <property type="project" value="EnsemblFungi"/>
</dbReference>
<comment type="similarity">
    <text evidence="1 9">Belongs to the TRAFAC class myosin-kinesin ATPase superfamily. Myosin family.</text>
</comment>
<feature type="region of interest" description="Actin-binding" evidence="9">
    <location>
        <begin position="643"/>
        <end position="665"/>
    </location>
</feature>
<accession>B6K329</accession>
<keyword evidence="3 9" id="KW-0547">Nucleotide-binding</keyword>
<dbReference type="SUPFAM" id="SSF52540">
    <property type="entry name" value="P-loop containing nucleoside triphosphate hydrolases"/>
    <property type="match status" value="2"/>
</dbReference>
<dbReference type="GO" id="GO:0030479">
    <property type="term" value="C:actin cortical patch"/>
    <property type="evidence" value="ECO:0007669"/>
    <property type="project" value="EnsemblFungi"/>
</dbReference>
<dbReference type="InterPro" id="IPR002710">
    <property type="entry name" value="Dilute_dom"/>
</dbReference>
<evidence type="ECO:0000259" key="14">
    <source>
        <dbReference type="PROSITE" id="PS51844"/>
    </source>
</evidence>
<keyword evidence="4 9" id="KW-0067">ATP-binding</keyword>
<dbReference type="InterPro" id="IPR004009">
    <property type="entry name" value="SH3_Myosin"/>
</dbReference>
<evidence type="ECO:0000256" key="8">
    <source>
        <dbReference type="ARBA" id="ARBA00023203"/>
    </source>
</evidence>
<keyword evidence="17" id="KW-1185">Reference proteome</keyword>
<dbReference type="RefSeq" id="XP_002174179.2">
    <property type="nucleotide sequence ID" value="XM_002174143.2"/>
</dbReference>
<evidence type="ECO:0000259" key="13">
    <source>
        <dbReference type="PROSITE" id="PS51456"/>
    </source>
</evidence>
<organism evidence="15 17">
    <name type="scientific">Schizosaccharomyces japonicus (strain yFS275 / FY16936)</name>
    <name type="common">Fission yeast</name>
    <dbReference type="NCBI Taxonomy" id="402676"/>
    <lineage>
        <taxon>Eukaryota</taxon>
        <taxon>Fungi</taxon>
        <taxon>Dikarya</taxon>
        <taxon>Ascomycota</taxon>
        <taxon>Taphrinomycotina</taxon>
        <taxon>Schizosaccharomycetes</taxon>
        <taxon>Schizosaccharomycetales</taxon>
        <taxon>Schizosaccharomycetaceae</taxon>
        <taxon>Schizosaccharomyces</taxon>
    </lineage>
</organism>
<dbReference type="OrthoDB" id="6108017at2759"/>
<evidence type="ECO:0000256" key="5">
    <source>
        <dbReference type="ARBA" id="ARBA00023054"/>
    </source>
</evidence>
<dbReference type="GO" id="GO:0097575">
    <property type="term" value="C:lateral cell cortex"/>
    <property type="evidence" value="ECO:0007669"/>
    <property type="project" value="EnsemblFungi"/>
</dbReference>
<dbReference type="SMART" id="SM01132">
    <property type="entry name" value="DIL"/>
    <property type="match status" value="1"/>
</dbReference>
<dbReference type="InterPro" id="IPR000048">
    <property type="entry name" value="IQ_motif_EF-hand-BS"/>
</dbReference>
<evidence type="ECO:0000313" key="16">
    <source>
        <dbReference type="JaponicusDB" id="SJAG_03011"/>
    </source>
</evidence>
<dbReference type="InterPro" id="IPR036961">
    <property type="entry name" value="Kinesin_motor_dom_sf"/>
</dbReference>
<dbReference type="GO" id="GO:1902716">
    <property type="term" value="C:cell cortex of growing cell tip"/>
    <property type="evidence" value="ECO:0007669"/>
    <property type="project" value="EnsemblFungi"/>
</dbReference>
<dbReference type="GO" id="GO:1904601">
    <property type="term" value="P:protein transport to mating projection actin fusion focus"/>
    <property type="evidence" value="ECO:0007669"/>
    <property type="project" value="EnsemblFungi"/>
</dbReference>
<evidence type="ECO:0000256" key="3">
    <source>
        <dbReference type="ARBA" id="ARBA00022741"/>
    </source>
</evidence>
<dbReference type="InterPro" id="IPR027417">
    <property type="entry name" value="P-loop_NTPase"/>
</dbReference>
<dbReference type="CDD" id="cd15474">
    <property type="entry name" value="Myo5p-like_CBD_fungal"/>
    <property type="match status" value="1"/>
</dbReference>
<evidence type="ECO:0000256" key="4">
    <source>
        <dbReference type="ARBA" id="ARBA00022840"/>
    </source>
</evidence>
<dbReference type="Gene3D" id="1.20.5.190">
    <property type="match status" value="2"/>
</dbReference>
<keyword evidence="7 9" id="KW-0505">Motor protein</keyword>
<proteinExistence type="inferred from homology"/>
<evidence type="ECO:0000256" key="7">
    <source>
        <dbReference type="ARBA" id="ARBA00023175"/>
    </source>
</evidence>
<dbReference type="GeneID" id="7051780"/>
<name>B6K329_SCHJY</name>
<dbReference type="SMART" id="SM00015">
    <property type="entry name" value="IQ"/>
    <property type="match status" value="4"/>
</dbReference>
<dbReference type="Pfam" id="PF01843">
    <property type="entry name" value="DIL"/>
    <property type="match status" value="1"/>
</dbReference>
<dbReference type="JaponicusDB" id="SJAG_03011">
    <property type="gene designation" value="myo52"/>
</dbReference>
<sequence>MKKHLYYPELPCWIPNPQKGWVAGTVTSCECSDGKAVVTVEDEEGIITTYDVKEDDLMKEGSGNLPLLRNTKTPLDADDLTSLPILNEPSVLETLLNRYGQMKIYTYSGIVLIAVNPFQHMSSLYAHEMVRAYYEKSRDELDPHLYAIAAESYRCMNRDEKNQTIIISGESGAGKTVSARFIMRYFASIHNASDAGSAEEFTAIENEILATNPIMEAFGNAKTSRNDNSSRFGKYIQILFNGNSRIIGARIQTYLLERSRLTFQPATERNYHIFYQLLSGASNELLGSLNLASDPSMYHYMNQGGASNIDGVNDKEEFETTVTALKTVGVSDETCSSIYSVLAALLHIGNIEVTASRNDAYVNAKEDSLKMASKLLEIDASKFAKWITHRNLKMRNDSIVKPLTKANAIIARDSVSKYLYACLFDWLVATINESLTSSSKRLNEVEKSFIGVLDIYGFEHFKKNSFEQFCINYANEKLQQEFYKHVFKLEQEEYASEGLQWSYIDYQDNQPCIDMIENKLGILSLLDEECRMPTNSEKNWVSKLNSHFTKDPYKNSYKQSRFSETEFTIKHYALDVTYNAEGFIDKNKDTISEELIDLLNSSKNSFLTDLLSFRANQATSVVSKARNARPRNPTLGAMFKASLIGLMDTINETNAHYIRCVKPNEAKAAWEFDSNMVLSQLRACGVLETIRISCAGFPSRWTFKDFTERYYMLVKSTNWTKETNKLCQLLLDETVEPEKYQIGTSKIFFRSGVVPYLDRLRNEKMRACAYTLYSVFATNYYRISFIKIIRGIKGLQSVVRGYLARQRVEQERLNKCATVIQSAWKTYVAKQSFRRSRSSIILVQSLVRRSIIRRSLQHKKLSDAAVVLQSWWKTILEKRHYQSLRYYTIRIQSLWRTKLAKRQLVQLRIESKQANHYKEVSYKLENKVFELTQALESERQENKVLVDRVSELEAVLASYAETKLTQDRELRETQLMLEDHSEKDSYLKMLEEKEQELARVYNSVQSLKEANDDLVRMNESLKLQKQQNDNVLKKQSLKLQQKQEIITSLSQATRVLNTMSSIEASHSRDSIGSSRESLMMDARTRRELNNLLFGDRLQIDLDRLYQLPLAKYNTLNKNVESLAQNTLFLSHMTFLVLLQMWKADVPMDSLKVVERTLEHIPSSIAIHHGPNGEPLYAFWVTNLYNLVALINSRIQLITEHGSDEFPEESGEQMRKAAQEYTKCLSNVYAAWIDSINATIKPMVVSAVLENGTDLPARGTVLPKITPANGLRRLFTKTTTQRQTAKYMKDVIRVLDEVYRQCQMFSVSNELYVGIVKNVYRCLNIVAFNSLYLDVKGSWKIGANMSYNYSILKEWCLQHGAAEAVVQLEEMFEVSKLLQTRKDKEDFMNEQVNLCWALSLYQIHWILTHYHYSEYEGMCTSTYLSNLSKRAVQEDDSKNSFVIKYTLIPFESPSTLPQPPAFGQITLPEGSELFTLKRFADLVNVEESFQQAMISIRLANEADEKISDIPLEIEDGQKEKEEPVKNHTGQVSRLEPENVRPAESQSKRLEAQIEAIMKGTVLPGST</sequence>
<keyword evidence="2" id="KW-0677">Repeat</keyword>
<evidence type="ECO:0000256" key="2">
    <source>
        <dbReference type="ARBA" id="ARBA00022737"/>
    </source>
</evidence>
<evidence type="ECO:0000313" key="17">
    <source>
        <dbReference type="Proteomes" id="UP000001744"/>
    </source>
</evidence>
<dbReference type="Gene3D" id="1.20.58.530">
    <property type="match status" value="1"/>
</dbReference>
<dbReference type="PANTHER" id="PTHR13140:SF841">
    <property type="entry name" value="MYOSIN-52"/>
    <property type="match status" value="1"/>
</dbReference>
<dbReference type="eggNOG" id="KOG0160">
    <property type="taxonomic scope" value="Eukaryota"/>
</dbReference>
<evidence type="ECO:0000256" key="6">
    <source>
        <dbReference type="ARBA" id="ARBA00023123"/>
    </source>
</evidence>
<evidence type="ECO:0000256" key="9">
    <source>
        <dbReference type="PROSITE-ProRule" id="PRU00782"/>
    </source>
</evidence>
<dbReference type="Gene3D" id="3.40.850.10">
    <property type="entry name" value="Kinesin motor domain"/>
    <property type="match status" value="1"/>
</dbReference>
<dbReference type="PANTHER" id="PTHR13140">
    <property type="entry name" value="MYOSIN"/>
    <property type="match status" value="1"/>
</dbReference>
<dbReference type="InterPro" id="IPR001609">
    <property type="entry name" value="Myosin_head_motor_dom-like"/>
</dbReference>
<dbReference type="GO" id="GO:0005524">
    <property type="term" value="F:ATP binding"/>
    <property type="evidence" value="ECO:0007669"/>
    <property type="project" value="UniProtKB-UniRule"/>
</dbReference>
<dbReference type="GO" id="GO:0007015">
    <property type="term" value="P:actin filament organization"/>
    <property type="evidence" value="ECO:0000318"/>
    <property type="project" value="GO_Central"/>
</dbReference>
<gene>
    <name evidence="16" type="primary">myo52</name>
    <name evidence="15" type="ORF">SJAG_03011</name>
</gene>
<evidence type="ECO:0000259" key="12">
    <source>
        <dbReference type="PROSITE" id="PS51126"/>
    </source>
</evidence>
<dbReference type="GO" id="GO:0016459">
    <property type="term" value="C:myosin complex"/>
    <property type="evidence" value="ECO:0007669"/>
    <property type="project" value="UniProtKB-KW"/>
</dbReference>